<feature type="domain" description="DUF3885" evidence="1">
    <location>
        <begin position="22"/>
        <end position="177"/>
    </location>
</feature>
<sequence>MDLYKNDLIIEHLNKTKTRISFYLAEGQSPYYEIYDNGKSICRPEYVDLCVKRSYDLWKKCEFSNDLTVLFEDTYSSYNKGEKEFIESCLDSSKCSVYYFKWNDDGEKFNGTRYVWNTNKIDVKLLFEKIILSDIGEDTVLDCSVFIMDNKSKNIFFLYDDKGIDVFSNDENFISKIKS</sequence>
<reference evidence="2 3" key="1">
    <citation type="journal article" date="2019" name="Int. J. Syst. Evol. Microbiol.">
        <title>The Global Catalogue of Microorganisms (GCM) 10K type strain sequencing project: providing services to taxonomists for standard genome sequencing and annotation.</title>
        <authorList>
            <consortium name="The Broad Institute Genomics Platform"/>
            <consortium name="The Broad Institute Genome Sequencing Center for Infectious Disease"/>
            <person name="Wu L."/>
            <person name="Ma J."/>
        </authorList>
    </citation>
    <scope>NUCLEOTIDE SEQUENCE [LARGE SCALE GENOMIC DNA]</scope>
    <source>
        <strain evidence="2 3">JCM 6486</strain>
    </source>
</reference>
<dbReference type="Proteomes" id="UP001400965">
    <property type="component" value="Unassembled WGS sequence"/>
</dbReference>
<comment type="caution">
    <text evidence="2">The sequence shown here is derived from an EMBL/GenBank/DDBJ whole genome shotgun (WGS) entry which is preliminary data.</text>
</comment>
<proteinExistence type="predicted"/>
<protein>
    <recommendedName>
        <fullName evidence="1">DUF3885 domain-containing protein</fullName>
    </recommendedName>
</protein>
<dbReference type="Pfam" id="PF13021">
    <property type="entry name" value="DUF3885"/>
    <property type="match status" value="1"/>
</dbReference>
<keyword evidence="3" id="KW-1185">Reference proteome</keyword>
<evidence type="ECO:0000313" key="3">
    <source>
        <dbReference type="Proteomes" id="UP001400965"/>
    </source>
</evidence>
<accession>A0ABN1M3Z2</accession>
<name>A0ABN1M3Z2_9FIRM</name>
<evidence type="ECO:0000259" key="1">
    <source>
        <dbReference type="Pfam" id="PF13021"/>
    </source>
</evidence>
<dbReference type="EMBL" id="BAAACP010000008">
    <property type="protein sequence ID" value="GAA0864004.1"/>
    <property type="molecule type" value="Genomic_DNA"/>
</dbReference>
<dbReference type="InterPro" id="IPR024976">
    <property type="entry name" value="DUF3885"/>
</dbReference>
<gene>
    <name evidence="2" type="ORF">GCM10008917_15770</name>
</gene>
<evidence type="ECO:0000313" key="2">
    <source>
        <dbReference type="EMBL" id="GAA0864004.1"/>
    </source>
</evidence>
<dbReference type="RefSeq" id="WP_346044647.1">
    <property type="nucleotide sequence ID" value="NZ_BAAACP010000008.1"/>
</dbReference>
<organism evidence="2 3">
    <name type="scientific">Paraclostridium tenue</name>
    <dbReference type="NCBI Taxonomy" id="1737"/>
    <lineage>
        <taxon>Bacteria</taxon>
        <taxon>Bacillati</taxon>
        <taxon>Bacillota</taxon>
        <taxon>Clostridia</taxon>
        <taxon>Peptostreptococcales</taxon>
        <taxon>Peptostreptococcaceae</taxon>
        <taxon>Paraclostridium</taxon>
    </lineage>
</organism>